<reference evidence="15" key="1">
    <citation type="submission" date="2021-02" db="EMBL/GenBank/DDBJ databases">
        <authorList>
            <person name="Nowell W R."/>
        </authorList>
    </citation>
    <scope>NUCLEOTIDE SEQUENCE</scope>
</reference>
<dbReference type="InterPro" id="IPR042222">
    <property type="entry name" value="Dynein_2_N"/>
</dbReference>
<dbReference type="Gene3D" id="3.20.180.20">
    <property type="entry name" value="Dynein heavy chain, N-terminal domain 2"/>
    <property type="match status" value="1"/>
</dbReference>
<keyword evidence="7 12" id="KW-0175">Coiled coil</keyword>
<accession>A0A8S2Y8V4</accession>
<evidence type="ECO:0000256" key="7">
    <source>
        <dbReference type="ARBA" id="ARBA00023054"/>
    </source>
</evidence>
<comment type="caution">
    <text evidence="15">The sequence shown here is derived from an EMBL/GenBank/DDBJ whole genome shotgun (WGS) entry which is preliminary data.</text>
</comment>
<dbReference type="GO" id="GO:0051959">
    <property type="term" value="F:dynein light intermediate chain binding"/>
    <property type="evidence" value="ECO:0007669"/>
    <property type="project" value="InterPro"/>
</dbReference>
<keyword evidence="2" id="KW-0963">Cytoplasm</keyword>
<evidence type="ECO:0000256" key="5">
    <source>
        <dbReference type="ARBA" id="ARBA00022840"/>
    </source>
</evidence>
<evidence type="ECO:0000256" key="8">
    <source>
        <dbReference type="ARBA" id="ARBA00023069"/>
    </source>
</evidence>
<evidence type="ECO:0000256" key="4">
    <source>
        <dbReference type="ARBA" id="ARBA00022741"/>
    </source>
</evidence>
<gene>
    <name evidence="15" type="ORF">BYL167_LOCUS37735</name>
</gene>
<dbReference type="InterPro" id="IPR026983">
    <property type="entry name" value="DHC"/>
</dbReference>
<evidence type="ECO:0000256" key="12">
    <source>
        <dbReference type="SAM" id="Coils"/>
    </source>
</evidence>
<evidence type="ECO:0000259" key="14">
    <source>
        <dbReference type="Pfam" id="PF12774"/>
    </source>
</evidence>
<dbReference type="InterPro" id="IPR035699">
    <property type="entry name" value="AAA_6"/>
</dbReference>
<dbReference type="Proteomes" id="UP000681967">
    <property type="component" value="Unassembled WGS sequence"/>
</dbReference>
<evidence type="ECO:0008006" key="17">
    <source>
        <dbReference type="Google" id="ProtNLM"/>
    </source>
</evidence>
<evidence type="ECO:0000313" key="15">
    <source>
        <dbReference type="EMBL" id="CAF4541900.1"/>
    </source>
</evidence>
<dbReference type="GO" id="GO:0005524">
    <property type="term" value="F:ATP binding"/>
    <property type="evidence" value="ECO:0007669"/>
    <property type="project" value="UniProtKB-KW"/>
</dbReference>
<keyword evidence="8" id="KW-0969">Cilium</keyword>
<feature type="domain" description="Dynein heavy chain linker" evidence="13">
    <location>
        <begin position="63"/>
        <end position="466"/>
    </location>
</feature>
<proteinExistence type="predicted"/>
<keyword evidence="3" id="KW-0493">Microtubule</keyword>
<dbReference type="InterPro" id="IPR042228">
    <property type="entry name" value="Dynein_linker_3"/>
</dbReference>
<dbReference type="GO" id="GO:0007018">
    <property type="term" value="P:microtubule-based movement"/>
    <property type="evidence" value="ECO:0007669"/>
    <property type="project" value="InterPro"/>
</dbReference>
<dbReference type="PANTHER" id="PTHR45703:SF1">
    <property type="entry name" value="DYNEINS HEAVY CHAIN"/>
    <property type="match status" value="1"/>
</dbReference>
<evidence type="ECO:0000256" key="3">
    <source>
        <dbReference type="ARBA" id="ARBA00022701"/>
    </source>
</evidence>
<evidence type="ECO:0000256" key="11">
    <source>
        <dbReference type="ARBA" id="ARBA00023273"/>
    </source>
</evidence>
<comment type="subcellular location">
    <subcellularLocation>
        <location evidence="1">Cytoplasm</location>
        <location evidence="1">Cytoskeleton</location>
        <location evidence="1">Cilium axoneme</location>
    </subcellularLocation>
</comment>
<dbReference type="EMBL" id="CAJOBH010086219">
    <property type="protein sequence ID" value="CAF4541900.1"/>
    <property type="molecule type" value="Genomic_DNA"/>
</dbReference>
<dbReference type="InterPro" id="IPR013602">
    <property type="entry name" value="Dynein_heavy_linker"/>
</dbReference>
<dbReference type="GO" id="GO:0045505">
    <property type="term" value="F:dynein intermediate chain binding"/>
    <property type="evidence" value="ECO:0007669"/>
    <property type="project" value="InterPro"/>
</dbReference>
<feature type="non-terminal residue" evidence="15">
    <location>
        <position position="1"/>
    </location>
</feature>
<dbReference type="Gene3D" id="1.10.287.2620">
    <property type="match status" value="1"/>
</dbReference>
<dbReference type="Pfam" id="PF08393">
    <property type="entry name" value="DHC_N2"/>
    <property type="match status" value="1"/>
</dbReference>
<feature type="domain" description="Dynein heavy chain hydrolytic ATP-binding dynein motor region" evidence="14">
    <location>
        <begin position="595"/>
        <end position="640"/>
    </location>
</feature>
<evidence type="ECO:0000256" key="9">
    <source>
        <dbReference type="ARBA" id="ARBA00023175"/>
    </source>
</evidence>
<keyword evidence="10" id="KW-0206">Cytoskeleton</keyword>
<dbReference type="Gene3D" id="1.20.58.1120">
    <property type="match status" value="1"/>
</dbReference>
<dbReference type="FunFam" id="1.20.140.100:FF:000004">
    <property type="entry name" value="Dynein axonemal heavy chain 6"/>
    <property type="match status" value="1"/>
</dbReference>
<dbReference type="FunFam" id="1.10.287.2620:FF:000002">
    <property type="entry name" value="Dynein heavy chain 2, axonemal"/>
    <property type="match status" value="1"/>
</dbReference>
<evidence type="ECO:0000259" key="13">
    <source>
        <dbReference type="Pfam" id="PF08393"/>
    </source>
</evidence>
<dbReference type="Gene3D" id="3.40.50.300">
    <property type="entry name" value="P-loop containing nucleotide triphosphate hydrolases"/>
    <property type="match status" value="1"/>
</dbReference>
<dbReference type="FunFam" id="3.20.180.20:FF:000003">
    <property type="entry name" value="Dynein heavy chain 12, axonemal"/>
    <property type="match status" value="1"/>
</dbReference>
<evidence type="ECO:0000256" key="2">
    <source>
        <dbReference type="ARBA" id="ARBA00022490"/>
    </source>
</evidence>
<evidence type="ECO:0000256" key="6">
    <source>
        <dbReference type="ARBA" id="ARBA00023017"/>
    </source>
</evidence>
<dbReference type="Gene3D" id="1.20.140.100">
    <property type="entry name" value="Dynein heavy chain, N-terminal domain 2"/>
    <property type="match status" value="1"/>
</dbReference>
<evidence type="ECO:0000313" key="16">
    <source>
        <dbReference type="Proteomes" id="UP000681967"/>
    </source>
</evidence>
<dbReference type="Pfam" id="PF12774">
    <property type="entry name" value="AAA_6"/>
    <property type="match status" value="1"/>
</dbReference>
<protein>
    <recommendedName>
        <fullName evidence="17">Dynein heavy chain linker domain-containing protein</fullName>
    </recommendedName>
</protein>
<dbReference type="GO" id="GO:0005874">
    <property type="term" value="C:microtubule"/>
    <property type="evidence" value="ECO:0007669"/>
    <property type="project" value="UniProtKB-KW"/>
</dbReference>
<keyword evidence="6" id="KW-0243">Dynein</keyword>
<evidence type="ECO:0000256" key="10">
    <source>
        <dbReference type="ARBA" id="ARBA00023212"/>
    </source>
</evidence>
<keyword evidence="5" id="KW-0067">ATP-binding</keyword>
<dbReference type="GO" id="GO:0030286">
    <property type="term" value="C:dynein complex"/>
    <property type="evidence" value="ECO:0007669"/>
    <property type="project" value="UniProtKB-KW"/>
</dbReference>
<dbReference type="FunFam" id="1.20.58.1120:FF:000005">
    <property type="entry name" value="Dynein, axonemal, heavy chain 12"/>
    <property type="match status" value="1"/>
</dbReference>
<organism evidence="15 16">
    <name type="scientific">Rotaria magnacalcarata</name>
    <dbReference type="NCBI Taxonomy" id="392030"/>
    <lineage>
        <taxon>Eukaryota</taxon>
        <taxon>Metazoa</taxon>
        <taxon>Spiralia</taxon>
        <taxon>Gnathifera</taxon>
        <taxon>Rotifera</taxon>
        <taxon>Eurotatoria</taxon>
        <taxon>Bdelloidea</taxon>
        <taxon>Philodinida</taxon>
        <taxon>Philodinidae</taxon>
        <taxon>Rotaria</taxon>
    </lineage>
</organism>
<keyword evidence="4" id="KW-0547">Nucleotide-binding</keyword>
<sequence>LDNYTKQVEELQEMGNIKELPRYHKKAQHLEQKLSQAAERIEQFNQEEESFKWDNTAYPIRQQTLNLLQPYLKLYETGVEFTNKLIEWTDGPRDKVQPDQVEQDVGNYERQLFKLERQFNNNPQPRKMANRLRVQVGEFKEKMPLIQTLFNPGLRDRHWEQISSIIGQPFKPDEDTNLNKIIEMDIIQHIPKLELISEAASKEFSLEKAMEKMKKDWQNIEFSIIPYRETGTYVLSAVDDIQLLLDDHIVKTQTMKGSPYIGPFQKDILEWERVMTTLQDILDVWLTVQKNWLYLEPIFSSPDIMAQMPEEGRRFAAVDKTWRELMKACLQDKHALVIVKIDKMLEKFKKSDDSLELILKGLNAYLEKKRLYFSRFFFLSNEELLEILSETKDPTRVQPHLRKCFEGIDKVQFTENLDITHMKSSEGEIVELKDIISTAKARGQVEKWLLELEGVMIASVHKVIAESIVDYQKRRRVVWVRSWMGQAVLAVTMFFWTQHIHRSIVEGQKALEDYLQLNNDQINEIVELVRGKLSEQNRATLEALVVLDVHSRDVLATLVDAKVSKEDDFLWLAQLRYYWENESVLTRMINASLKYGYEYLGNSSRLVITPLTDRCYRTLFSALHLHLGGAPEGPAGTGKVNQFIYPPGQK</sequence>
<feature type="coiled-coil region" evidence="12">
    <location>
        <begin position="20"/>
        <end position="47"/>
    </location>
</feature>
<evidence type="ECO:0000256" key="1">
    <source>
        <dbReference type="ARBA" id="ARBA00004430"/>
    </source>
</evidence>
<keyword evidence="9" id="KW-0505">Motor protein</keyword>
<keyword evidence="11" id="KW-0966">Cell projection</keyword>
<dbReference type="AlphaFoldDB" id="A0A8S2Y8V4"/>
<dbReference type="PANTHER" id="PTHR45703">
    <property type="entry name" value="DYNEIN HEAVY CHAIN"/>
    <property type="match status" value="1"/>
</dbReference>
<dbReference type="InterPro" id="IPR027417">
    <property type="entry name" value="P-loop_NTPase"/>
</dbReference>
<dbReference type="GO" id="GO:0005930">
    <property type="term" value="C:axoneme"/>
    <property type="evidence" value="ECO:0007669"/>
    <property type="project" value="UniProtKB-SubCell"/>
</dbReference>
<name>A0A8S2Y8V4_9BILA</name>